<dbReference type="GO" id="GO:0016814">
    <property type="term" value="F:hydrolase activity, acting on carbon-nitrogen (but not peptide) bonds, in cyclic amidines"/>
    <property type="evidence" value="ECO:0007669"/>
    <property type="project" value="TreeGrafter"/>
</dbReference>
<name>A0A6A6HLL4_VIRVR</name>
<reference evidence="1" key="1">
    <citation type="journal article" date="2020" name="Stud. Mycol.">
        <title>101 Dothideomycetes genomes: a test case for predicting lifestyles and emergence of pathogens.</title>
        <authorList>
            <person name="Haridas S."/>
            <person name="Albert R."/>
            <person name="Binder M."/>
            <person name="Bloem J."/>
            <person name="Labutti K."/>
            <person name="Salamov A."/>
            <person name="Andreopoulos B."/>
            <person name="Baker S."/>
            <person name="Barry K."/>
            <person name="Bills G."/>
            <person name="Bluhm B."/>
            <person name="Cannon C."/>
            <person name="Castanera R."/>
            <person name="Culley D."/>
            <person name="Daum C."/>
            <person name="Ezra D."/>
            <person name="Gonzalez J."/>
            <person name="Henrissat B."/>
            <person name="Kuo A."/>
            <person name="Liang C."/>
            <person name="Lipzen A."/>
            <person name="Lutzoni F."/>
            <person name="Magnuson J."/>
            <person name="Mondo S."/>
            <person name="Nolan M."/>
            <person name="Ohm R."/>
            <person name="Pangilinan J."/>
            <person name="Park H.-J."/>
            <person name="Ramirez L."/>
            <person name="Alfaro M."/>
            <person name="Sun H."/>
            <person name="Tritt A."/>
            <person name="Yoshinaga Y."/>
            <person name="Zwiers L.-H."/>
            <person name="Turgeon B."/>
            <person name="Goodwin S."/>
            <person name="Spatafora J."/>
            <person name="Crous P."/>
            <person name="Grigoriev I."/>
        </authorList>
    </citation>
    <scope>NUCLEOTIDE SEQUENCE</scope>
    <source>
        <strain evidence="1">Tuck. ex Michener</strain>
    </source>
</reference>
<protein>
    <submittedName>
        <fullName evidence="1">Cytosine deaminase protein-like protein</fullName>
    </submittedName>
</protein>
<dbReference type="OrthoDB" id="10266980at2759"/>
<dbReference type="InterPro" id="IPR052349">
    <property type="entry name" value="Metallo-hydrolase_Enzymes"/>
</dbReference>
<dbReference type="EMBL" id="ML991776">
    <property type="protein sequence ID" value="KAF2238360.1"/>
    <property type="molecule type" value="Genomic_DNA"/>
</dbReference>
<dbReference type="InterPro" id="IPR032466">
    <property type="entry name" value="Metal_Hydrolase"/>
</dbReference>
<keyword evidence="2" id="KW-1185">Reference proteome</keyword>
<proteinExistence type="predicted"/>
<dbReference type="PANTHER" id="PTHR32027:SF0">
    <property type="entry name" value="CYTOSINE DEAMINASE"/>
    <property type="match status" value="1"/>
</dbReference>
<dbReference type="AlphaFoldDB" id="A0A6A6HLL4"/>
<accession>A0A6A6HLL4</accession>
<evidence type="ECO:0000313" key="2">
    <source>
        <dbReference type="Proteomes" id="UP000800092"/>
    </source>
</evidence>
<gene>
    <name evidence="1" type="ORF">EV356DRAFT_440407</name>
</gene>
<sequence length="464" mass="52034">MARIQVGRQDLPGDTKDEASYLPHTRLSKILGVRLPKRPAESLWDITIQDGKIAAVDHHDLTASEKVRHLPGILNGKGQLLAPSLCHVHVHLDKCFLLRDPQFADLEVVDGTFQEAMDVTAKAKARFDVSDLTRRGRSLIKESISYGVTAMRAFVEVDDVVHFNCLEAAVTLKREFANHCDIQICAFAQHALFSGPDRGERNRELMTEAASWNEVDVLGSTPYVEHDIKEMKLNVEWTVELSKAHMKHLDFHLDYHLDEAKEPLVWFVVETLRAKKWSNVHPKTCALGHCTRLTHFGQEDWKKLREAIDGMNVSFVGLPTSDLYMMRTKSKTRGTLAIPELIKNYSFEAAIGVNNVGNAFTPQGNCDPLSVACLGVGAYQAGTKEDTELLYECVSQRAKRVISYNPSGSHATFDLKPGEPADFVLFKEKNNAWKAYRSISHAVYEPSHARQAIKNGYLTSSHDE</sequence>
<dbReference type="Proteomes" id="UP000800092">
    <property type="component" value="Unassembled WGS sequence"/>
</dbReference>
<dbReference type="Gene3D" id="3.20.20.140">
    <property type="entry name" value="Metal-dependent hydrolases"/>
    <property type="match status" value="1"/>
</dbReference>
<evidence type="ECO:0000313" key="1">
    <source>
        <dbReference type="EMBL" id="KAF2238360.1"/>
    </source>
</evidence>
<dbReference type="SUPFAM" id="SSF51556">
    <property type="entry name" value="Metallo-dependent hydrolases"/>
    <property type="match status" value="1"/>
</dbReference>
<dbReference type="PANTHER" id="PTHR32027">
    <property type="entry name" value="CYTOSINE DEAMINASE"/>
    <property type="match status" value="1"/>
</dbReference>
<organism evidence="1 2">
    <name type="scientific">Viridothelium virens</name>
    <name type="common">Speckled blister lichen</name>
    <name type="synonym">Trypethelium virens</name>
    <dbReference type="NCBI Taxonomy" id="1048519"/>
    <lineage>
        <taxon>Eukaryota</taxon>
        <taxon>Fungi</taxon>
        <taxon>Dikarya</taxon>
        <taxon>Ascomycota</taxon>
        <taxon>Pezizomycotina</taxon>
        <taxon>Dothideomycetes</taxon>
        <taxon>Dothideomycetes incertae sedis</taxon>
        <taxon>Trypetheliales</taxon>
        <taxon>Trypetheliaceae</taxon>
        <taxon>Viridothelium</taxon>
    </lineage>
</organism>